<proteinExistence type="predicted"/>
<feature type="transmembrane region" description="Helical" evidence="1">
    <location>
        <begin position="94"/>
        <end position="118"/>
    </location>
</feature>
<name>A0A9P6DVW7_9AGAM</name>
<keyword evidence="1" id="KW-0472">Membrane</keyword>
<evidence type="ECO:0000313" key="2">
    <source>
        <dbReference type="EMBL" id="KAF9515752.1"/>
    </source>
</evidence>
<dbReference type="AlphaFoldDB" id="A0A9P6DVW7"/>
<protein>
    <submittedName>
        <fullName evidence="2">Uncharacterized protein</fullName>
    </submittedName>
</protein>
<evidence type="ECO:0000256" key="1">
    <source>
        <dbReference type="SAM" id="Phobius"/>
    </source>
</evidence>
<feature type="transmembrane region" description="Helical" evidence="1">
    <location>
        <begin position="20"/>
        <end position="42"/>
    </location>
</feature>
<keyword evidence="3" id="KW-1185">Reference proteome</keyword>
<organism evidence="2 3">
    <name type="scientific">Hydnum rufescens UP504</name>
    <dbReference type="NCBI Taxonomy" id="1448309"/>
    <lineage>
        <taxon>Eukaryota</taxon>
        <taxon>Fungi</taxon>
        <taxon>Dikarya</taxon>
        <taxon>Basidiomycota</taxon>
        <taxon>Agaricomycotina</taxon>
        <taxon>Agaricomycetes</taxon>
        <taxon>Cantharellales</taxon>
        <taxon>Hydnaceae</taxon>
        <taxon>Hydnum</taxon>
    </lineage>
</organism>
<gene>
    <name evidence="2" type="ORF">BS47DRAFT_744076</name>
</gene>
<keyword evidence="1" id="KW-1133">Transmembrane helix</keyword>
<reference evidence="2" key="1">
    <citation type="journal article" date="2020" name="Nat. Commun.">
        <title>Large-scale genome sequencing of mycorrhizal fungi provides insights into the early evolution of symbiotic traits.</title>
        <authorList>
            <person name="Miyauchi S."/>
            <person name="Kiss E."/>
            <person name="Kuo A."/>
            <person name="Drula E."/>
            <person name="Kohler A."/>
            <person name="Sanchez-Garcia M."/>
            <person name="Morin E."/>
            <person name="Andreopoulos B."/>
            <person name="Barry K.W."/>
            <person name="Bonito G."/>
            <person name="Buee M."/>
            <person name="Carver A."/>
            <person name="Chen C."/>
            <person name="Cichocki N."/>
            <person name="Clum A."/>
            <person name="Culley D."/>
            <person name="Crous P.W."/>
            <person name="Fauchery L."/>
            <person name="Girlanda M."/>
            <person name="Hayes R.D."/>
            <person name="Keri Z."/>
            <person name="LaButti K."/>
            <person name="Lipzen A."/>
            <person name="Lombard V."/>
            <person name="Magnuson J."/>
            <person name="Maillard F."/>
            <person name="Murat C."/>
            <person name="Nolan M."/>
            <person name="Ohm R.A."/>
            <person name="Pangilinan J."/>
            <person name="Pereira M.F."/>
            <person name="Perotto S."/>
            <person name="Peter M."/>
            <person name="Pfister S."/>
            <person name="Riley R."/>
            <person name="Sitrit Y."/>
            <person name="Stielow J.B."/>
            <person name="Szollosi G."/>
            <person name="Zifcakova L."/>
            <person name="Stursova M."/>
            <person name="Spatafora J.W."/>
            <person name="Tedersoo L."/>
            <person name="Vaario L.M."/>
            <person name="Yamada A."/>
            <person name="Yan M."/>
            <person name="Wang P."/>
            <person name="Xu J."/>
            <person name="Bruns T."/>
            <person name="Baldrian P."/>
            <person name="Vilgalys R."/>
            <person name="Dunand C."/>
            <person name="Henrissat B."/>
            <person name="Grigoriev I.V."/>
            <person name="Hibbett D."/>
            <person name="Nagy L.G."/>
            <person name="Martin F.M."/>
        </authorList>
    </citation>
    <scope>NUCLEOTIDE SEQUENCE</scope>
    <source>
        <strain evidence="2">UP504</strain>
    </source>
</reference>
<feature type="transmembrane region" description="Helical" evidence="1">
    <location>
        <begin position="166"/>
        <end position="183"/>
    </location>
</feature>
<evidence type="ECO:0000313" key="3">
    <source>
        <dbReference type="Proteomes" id="UP000886523"/>
    </source>
</evidence>
<feature type="transmembrane region" description="Helical" evidence="1">
    <location>
        <begin position="139"/>
        <end position="160"/>
    </location>
</feature>
<keyword evidence="1" id="KW-0812">Transmembrane</keyword>
<comment type="caution">
    <text evidence="2">The sequence shown here is derived from an EMBL/GenBank/DDBJ whole genome shotgun (WGS) entry which is preliminary data.</text>
</comment>
<feature type="transmembrane region" description="Helical" evidence="1">
    <location>
        <begin position="54"/>
        <end position="74"/>
    </location>
</feature>
<sequence>MMGCLGWNTVVEFLHPQTFLRLYATIRSWNAPISAAVYGFYAFQILRLTGSWRIPLVIISLVLTQIAGSIMWTVGTVTVKSPVDLGLGSGMTTAGTLLSTMGAALCSACVLVSMIFFIRNNPLWRSRMQKELLIDFQLISIRLHVPLILVTTTDLISYLFFPRFHVSIIMAIIVSKVWSNMLMHGLNSRRGLRATFHAPQTATDLETIEFAPPRRHRNSPVGVHTLSMELTEMGGSGGGSIISTGLEQDLSSVRLSGGGKDVGDMENHP</sequence>
<dbReference type="EMBL" id="MU128947">
    <property type="protein sequence ID" value="KAF9515752.1"/>
    <property type="molecule type" value="Genomic_DNA"/>
</dbReference>
<dbReference type="Proteomes" id="UP000886523">
    <property type="component" value="Unassembled WGS sequence"/>
</dbReference>
<accession>A0A9P6DVW7</accession>